<accession>A0A0F4J3L5</accession>
<dbReference type="Proteomes" id="UP000033551">
    <property type="component" value="Unassembled WGS sequence"/>
</dbReference>
<dbReference type="PANTHER" id="PTHR37809">
    <property type="entry name" value="RIBOSOMAL PROTEIN S12 METHYLTHIOTRANSFERASE ACCESSORY FACTOR YCAO"/>
    <property type="match status" value="1"/>
</dbReference>
<organism evidence="3 4">
    <name type="scientific">Streptomyces katrae</name>
    <dbReference type="NCBI Taxonomy" id="68223"/>
    <lineage>
        <taxon>Bacteria</taxon>
        <taxon>Bacillati</taxon>
        <taxon>Actinomycetota</taxon>
        <taxon>Actinomycetes</taxon>
        <taxon>Kitasatosporales</taxon>
        <taxon>Streptomycetaceae</taxon>
        <taxon>Streptomyces</taxon>
    </lineage>
</organism>
<dbReference type="AlphaFoldDB" id="A0A0F4J3L5"/>
<feature type="region of interest" description="Disordered" evidence="1">
    <location>
        <begin position="99"/>
        <end position="118"/>
    </location>
</feature>
<evidence type="ECO:0000259" key="2">
    <source>
        <dbReference type="PROSITE" id="PS51664"/>
    </source>
</evidence>
<evidence type="ECO:0000313" key="4">
    <source>
        <dbReference type="Proteomes" id="UP000033551"/>
    </source>
</evidence>
<proteinExistence type="predicted"/>
<protein>
    <recommendedName>
        <fullName evidence="2">YcaO domain-containing protein</fullName>
    </recommendedName>
</protein>
<evidence type="ECO:0000256" key="1">
    <source>
        <dbReference type="SAM" id="MobiDB-lite"/>
    </source>
</evidence>
<keyword evidence="4" id="KW-1185">Reference proteome</keyword>
<dbReference type="EMBL" id="JZWV01000827">
    <property type="protein sequence ID" value="KJY27506.1"/>
    <property type="molecule type" value="Genomic_DNA"/>
</dbReference>
<dbReference type="PROSITE" id="PS51664">
    <property type="entry name" value="YCAO"/>
    <property type="match status" value="1"/>
</dbReference>
<comment type="caution">
    <text evidence="3">The sequence shown here is derived from an EMBL/GenBank/DDBJ whole genome shotgun (WGS) entry which is preliminary data.</text>
</comment>
<dbReference type="PATRIC" id="fig|68223.7.peg.1611"/>
<gene>
    <name evidence="3" type="ORF">VR44_27340</name>
</gene>
<dbReference type="Pfam" id="PF02624">
    <property type="entry name" value="YcaO"/>
    <property type="match status" value="1"/>
</dbReference>
<sequence length="118" mass="12626">PRLEFLLADTPSVPVAAAWPGAPEPVADLAALLAATVDRLAGAGLEVVTVDQTEPGLRDRLGLHCVKVVVPGSLPMTFGHVNRRTRGLPRLLDVPHRLGRTPGPLRHEELALHPHPFP</sequence>
<dbReference type="RefSeq" id="WP_045950281.1">
    <property type="nucleotide sequence ID" value="NZ_JZWV01000827.1"/>
</dbReference>
<reference evidence="3 4" key="1">
    <citation type="submission" date="2015-02" db="EMBL/GenBank/DDBJ databases">
        <authorList>
            <person name="Ju K.-S."/>
            <person name="Doroghazi J.R."/>
            <person name="Metcalf W."/>
        </authorList>
    </citation>
    <scope>NUCLEOTIDE SEQUENCE [LARGE SCALE GENOMIC DNA]</scope>
    <source>
        <strain evidence="3 4">NRRL ISP-5550</strain>
    </source>
</reference>
<feature type="domain" description="YcaO" evidence="2">
    <location>
        <begin position="1"/>
        <end position="118"/>
    </location>
</feature>
<name>A0A0F4J3L5_9ACTN</name>
<dbReference type="InterPro" id="IPR003776">
    <property type="entry name" value="YcaO-like_dom"/>
</dbReference>
<dbReference type="Gene3D" id="3.30.1330.230">
    <property type="match status" value="1"/>
</dbReference>
<dbReference type="PANTHER" id="PTHR37809:SF1">
    <property type="entry name" value="RIBOSOMAL PROTEIN S12 METHYLTHIOTRANSFERASE ACCESSORY FACTOR YCAO"/>
    <property type="match status" value="1"/>
</dbReference>
<evidence type="ECO:0000313" key="3">
    <source>
        <dbReference type="EMBL" id="KJY27506.1"/>
    </source>
</evidence>
<feature type="non-terminal residue" evidence="3">
    <location>
        <position position="1"/>
    </location>
</feature>